<dbReference type="Proteomes" id="UP001489004">
    <property type="component" value="Unassembled WGS sequence"/>
</dbReference>
<keyword evidence="2" id="KW-1185">Reference proteome</keyword>
<protein>
    <submittedName>
        <fullName evidence="1">Uncharacterized protein</fullName>
    </submittedName>
</protein>
<dbReference type="InterPro" id="IPR035204">
    <property type="entry name" value="NDUFB11"/>
</dbReference>
<reference evidence="1 2" key="1">
    <citation type="journal article" date="2024" name="Nat. Commun.">
        <title>Phylogenomics reveals the evolutionary origins of lichenization in chlorophyte algae.</title>
        <authorList>
            <person name="Puginier C."/>
            <person name="Libourel C."/>
            <person name="Otte J."/>
            <person name="Skaloud P."/>
            <person name="Haon M."/>
            <person name="Grisel S."/>
            <person name="Petersen M."/>
            <person name="Berrin J.G."/>
            <person name="Delaux P.M."/>
            <person name="Dal Grande F."/>
            <person name="Keller J."/>
        </authorList>
    </citation>
    <scope>NUCLEOTIDE SEQUENCE [LARGE SCALE GENOMIC DNA]</scope>
    <source>
        <strain evidence="1 2">SAG 2043</strain>
    </source>
</reference>
<dbReference type="Pfam" id="PF17250">
    <property type="entry name" value="NDUFB11"/>
    <property type="match status" value="1"/>
</dbReference>
<organism evidence="1 2">
    <name type="scientific">[Myrmecia] bisecta</name>
    <dbReference type="NCBI Taxonomy" id="41462"/>
    <lineage>
        <taxon>Eukaryota</taxon>
        <taxon>Viridiplantae</taxon>
        <taxon>Chlorophyta</taxon>
        <taxon>core chlorophytes</taxon>
        <taxon>Trebouxiophyceae</taxon>
        <taxon>Trebouxiales</taxon>
        <taxon>Trebouxiaceae</taxon>
        <taxon>Myrmecia</taxon>
    </lineage>
</organism>
<dbReference type="PANTHER" id="PTHR37709">
    <property type="entry name" value="EXPRESSED PROTEIN"/>
    <property type="match status" value="1"/>
</dbReference>
<sequence length="80" mass="9392">MFIHEFLRGFIRANMEDNKERRASFRKHVTETKALSDKIKANWVQPTKPYGFWQSGPANVKYTSHLKEPHTFDRGLKPSS</sequence>
<gene>
    <name evidence="1" type="ORF">WJX72_007840</name>
</gene>
<accession>A0AAW1PLZ7</accession>
<evidence type="ECO:0000313" key="1">
    <source>
        <dbReference type="EMBL" id="KAK9809007.1"/>
    </source>
</evidence>
<dbReference type="AlphaFoldDB" id="A0AAW1PLZ7"/>
<proteinExistence type="predicted"/>
<evidence type="ECO:0000313" key="2">
    <source>
        <dbReference type="Proteomes" id="UP001489004"/>
    </source>
</evidence>
<dbReference type="EMBL" id="JALJOR010000011">
    <property type="protein sequence ID" value="KAK9809007.1"/>
    <property type="molecule type" value="Genomic_DNA"/>
</dbReference>
<dbReference type="PANTHER" id="PTHR37709:SF1">
    <property type="entry name" value="EXPRESSED PROTEIN"/>
    <property type="match status" value="1"/>
</dbReference>
<comment type="caution">
    <text evidence="1">The sequence shown here is derived from an EMBL/GenBank/DDBJ whole genome shotgun (WGS) entry which is preliminary data.</text>
</comment>
<name>A0AAW1PLZ7_9CHLO</name>